<dbReference type="EMBL" id="CAJOBQ010005131">
    <property type="protein sequence ID" value="CAF4650431.1"/>
    <property type="molecule type" value="Genomic_DNA"/>
</dbReference>
<evidence type="ECO:0000313" key="2">
    <source>
        <dbReference type="EMBL" id="CAF4650431.1"/>
    </source>
</evidence>
<reference evidence="2" key="1">
    <citation type="submission" date="2021-02" db="EMBL/GenBank/DDBJ databases">
        <authorList>
            <person name="Nowell W R."/>
        </authorList>
    </citation>
    <scope>NUCLEOTIDE SEQUENCE</scope>
</reference>
<proteinExistence type="predicted"/>
<protein>
    <submittedName>
        <fullName evidence="2">Uncharacterized protein</fullName>
    </submittedName>
</protein>
<organism evidence="2 3">
    <name type="scientific">Rotaria socialis</name>
    <dbReference type="NCBI Taxonomy" id="392032"/>
    <lineage>
        <taxon>Eukaryota</taxon>
        <taxon>Metazoa</taxon>
        <taxon>Spiralia</taxon>
        <taxon>Gnathifera</taxon>
        <taxon>Rotifera</taxon>
        <taxon>Eurotatoria</taxon>
        <taxon>Bdelloidea</taxon>
        <taxon>Philodinida</taxon>
        <taxon>Philodinidae</taxon>
        <taxon>Rotaria</taxon>
    </lineage>
</organism>
<gene>
    <name evidence="1" type="ORF">FME351_LOCUS11460</name>
    <name evidence="2" type="ORF">TSG867_LOCUS30740</name>
</gene>
<dbReference type="Proteomes" id="UP000663869">
    <property type="component" value="Unassembled WGS sequence"/>
</dbReference>
<comment type="caution">
    <text evidence="2">The sequence shown here is derived from an EMBL/GenBank/DDBJ whole genome shotgun (WGS) entry which is preliminary data.</text>
</comment>
<dbReference type="EMBL" id="CAJNYU010001310">
    <property type="protein sequence ID" value="CAF3427025.1"/>
    <property type="molecule type" value="Genomic_DNA"/>
</dbReference>
<evidence type="ECO:0000313" key="3">
    <source>
        <dbReference type="Proteomes" id="UP000663862"/>
    </source>
</evidence>
<accession>A0A821FDV6</accession>
<dbReference type="AlphaFoldDB" id="A0A821FDV6"/>
<name>A0A821FDV6_9BILA</name>
<dbReference type="Proteomes" id="UP000663862">
    <property type="component" value="Unassembled WGS sequence"/>
</dbReference>
<evidence type="ECO:0000313" key="1">
    <source>
        <dbReference type="EMBL" id="CAF3427025.1"/>
    </source>
</evidence>
<sequence length="388" mass="44937">MRDHLPLVCFIVCDNGPAAHFIEFTQHLVANGKLRVDIYASESVRAKFKDLSLSDEVTLFHFKLGGLTNEQEQSLALEIIKNCFIREAKQIIVDIANEFNIKLHAAFDKLDLMSCNSRFWCYYDNPEQYVPGGYSIRSGEMIKSSRNILFANKNLVERESKIFSLPNVQINLKNKNIRGIGYYPIEIAEELHQRRQIERNLLRKKYGWNNIKYLFIYFGGNNQVYYEQAFPIFLSFLSSSIDNQFCKDILFLVHQHPAAKLENRDGLLLQQWLINNRSSQVMLSSLTSDEAQLLADGILYHQTSMAPQFALIGLPVMQVTHQIYEDSLVKHNLCEIATNSIEFSNGLKLLKEKSQSSNFIEHKKLIYDAIGYRFDWVQNLENIILNFE</sequence>